<feature type="chain" id="PRO_5032876464" description="Lipoprotein" evidence="1">
    <location>
        <begin position="25"/>
        <end position="166"/>
    </location>
</feature>
<dbReference type="Proteomes" id="UP000501891">
    <property type="component" value="Chromosome"/>
</dbReference>
<name>A0A858R4G3_9PROT</name>
<sequence length="166" mass="17973">MLTRQTLAAPALTLSAITVLAILAACTSGPPVPHGGYRVNEMQPEERRVLSQPRFEHFPPYLILASEAAVPDLDSDPRAKEYRTALRKAAEKGASFAGHLAVASWPCGGDCTQWAFVDVGTGDVTWGPKTAGKARFQKDSRLFVADTGDDARYFVWTGQELKPLEG</sequence>
<dbReference type="KEGG" id="acru:HHL28_03485"/>
<keyword evidence="1" id="KW-0732">Signal</keyword>
<evidence type="ECO:0000313" key="2">
    <source>
        <dbReference type="EMBL" id="QJE72288.1"/>
    </source>
</evidence>
<evidence type="ECO:0008006" key="4">
    <source>
        <dbReference type="Google" id="ProtNLM"/>
    </source>
</evidence>
<keyword evidence="3" id="KW-1185">Reference proteome</keyword>
<evidence type="ECO:0000256" key="1">
    <source>
        <dbReference type="SAM" id="SignalP"/>
    </source>
</evidence>
<protein>
    <recommendedName>
        <fullName evidence="4">Lipoprotein</fullName>
    </recommendedName>
</protein>
<accession>A0A858R4G3</accession>
<dbReference type="AlphaFoldDB" id="A0A858R4G3"/>
<proteinExistence type="predicted"/>
<evidence type="ECO:0000313" key="3">
    <source>
        <dbReference type="Proteomes" id="UP000501891"/>
    </source>
</evidence>
<dbReference type="EMBL" id="CP051775">
    <property type="protein sequence ID" value="QJE72288.1"/>
    <property type="molecule type" value="Genomic_DNA"/>
</dbReference>
<organism evidence="2 3">
    <name type="scientific">Aerophototrophica crusticola</name>
    <dbReference type="NCBI Taxonomy" id="1709002"/>
    <lineage>
        <taxon>Bacteria</taxon>
        <taxon>Pseudomonadati</taxon>
        <taxon>Pseudomonadota</taxon>
        <taxon>Alphaproteobacteria</taxon>
        <taxon>Rhodospirillales</taxon>
        <taxon>Rhodospirillaceae</taxon>
        <taxon>Aerophototrophica</taxon>
    </lineage>
</organism>
<gene>
    <name evidence="2" type="ORF">HHL28_03485</name>
</gene>
<dbReference type="PROSITE" id="PS51257">
    <property type="entry name" value="PROKAR_LIPOPROTEIN"/>
    <property type="match status" value="1"/>
</dbReference>
<feature type="signal peptide" evidence="1">
    <location>
        <begin position="1"/>
        <end position="24"/>
    </location>
</feature>
<reference evidence="2" key="1">
    <citation type="submission" date="2020-04" db="EMBL/GenBank/DDBJ databases">
        <title>A desert anoxygenic phototrophic bacterium fixes CO2 using RubisCO under aerobic conditions.</title>
        <authorList>
            <person name="Tang K."/>
        </authorList>
    </citation>
    <scope>NUCLEOTIDE SEQUENCE [LARGE SCALE GENOMIC DNA]</scope>
    <source>
        <strain evidence="2">MIMtkB3</strain>
    </source>
</reference>